<dbReference type="InterPro" id="IPR051885">
    <property type="entry name" value="CC_CF"/>
</dbReference>
<comment type="similarity">
    <text evidence="5">Belongs to the CFAP263 family.</text>
</comment>
<dbReference type="GO" id="GO:0060271">
    <property type="term" value="P:cilium assembly"/>
    <property type="evidence" value="ECO:0007669"/>
    <property type="project" value="TreeGrafter"/>
</dbReference>
<organism evidence="9">
    <name type="scientific">Menopon gallinae</name>
    <name type="common">poultry shaft louse</name>
    <dbReference type="NCBI Taxonomy" id="328185"/>
    <lineage>
        <taxon>Eukaryota</taxon>
        <taxon>Metazoa</taxon>
        <taxon>Ecdysozoa</taxon>
        <taxon>Arthropoda</taxon>
        <taxon>Hexapoda</taxon>
        <taxon>Insecta</taxon>
        <taxon>Pterygota</taxon>
        <taxon>Neoptera</taxon>
        <taxon>Paraneoptera</taxon>
        <taxon>Psocodea</taxon>
        <taxon>Troctomorpha</taxon>
        <taxon>Phthiraptera</taxon>
        <taxon>Amblycera</taxon>
        <taxon>Menoponidae</taxon>
        <taxon>Menopon</taxon>
    </lineage>
</organism>
<dbReference type="EMBL" id="JARGDH010000003">
    <property type="protein sequence ID" value="KAL0273940.1"/>
    <property type="molecule type" value="Genomic_DNA"/>
</dbReference>
<keyword evidence="4" id="KW-0966">Cell projection</keyword>
<feature type="coiled-coil region" evidence="7">
    <location>
        <begin position="223"/>
        <end position="264"/>
    </location>
</feature>
<comment type="subcellular location">
    <subcellularLocation>
        <location evidence="1">Cell projection</location>
        <location evidence="1">Cilium</location>
    </subcellularLocation>
</comment>
<evidence type="ECO:0000256" key="6">
    <source>
        <dbReference type="ARBA" id="ARBA00044798"/>
    </source>
</evidence>
<evidence type="ECO:0000259" key="8">
    <source>
        <dbReference type="Pfam" id="PF13870"/>
    </source>
</evidence>
<accession>A0AAW2HXE7</accession>
<evidence type="ECO:0000313" key="9">
    <source>
        <dbReference type="EMBL" id="KAL0273940.1"/>
    </source>
</evidence>
<dbReference type="GO" id="GO:0005930">
    <property type="term" value="C:axoneme"/>
    <property type="evidence" value="ECO:0007669"/>
    <property type="project" value="TreeGrafter"/>
</dbReference>
<gene>
    <name evidence="9" type="ORF">PYX00_006497</name>
</gene>
<dbReference type="PANTHER" id="PTHR15654:SF2">
    <property type="entry name" value="COILED-COIL DOMAIN-CONTAINING PROTEIN 113"/>
    <property type="match status" value="1"/>
</dbReference>
<dbReference type="AlphaFoldDB" id="A0AAW2HXE7"/>
<dbReference type="Pfam" id="PF13870">
    <property type="entry name" value="CCDC113_CCDC96_CC"/>
    <property type="match status" value="1"/>
</dbReference>
<feature type="domain" description="CCDC113/CCDC96 coiled-coil" evidence="8">
    <location>
        <begin position="232"/>
        <end position="397"/>
    </location>
</feature>
<evidence type="ECO:0000256" key="7">
    <source>
        <dbReference type="SAM" id="Coils"/>
    </source>
</evidence>
<dbReference type="GO" id="GO:0036064">
    <property type="term" value="C:ciliary basal body"/>
    <property type="evidence" value="ECO:0007669"/>
    <property type="project" value="TreeGrafter"/>
</dbReference>
<proteinExistence type="inferred from homology"/>
<protein>
    <recommendedName>
        <fullName evidence="6">Cilia- and flagella-associated protein 263</fullName>
    </recommendedName>
</protein>
<evidence type="ECO:0000256" key="2">
    <source>
        <dbReference type="ARBA" id="ARBA00022794"/>
    </source>
</evidence>
<keyword evidence="3 7" id="KW-0175">Coiled coil</keyword>
<dbReference type="PANTHER" id="PTHR15654">
    <property type="entry name" value="COILED-COIL DOMAIN-CONTAINING PROTEIN 113-RELATED"/>
    <property type="match status" value="1"/>
</dbReference>
<dbReference type="InterPro" id="IPR025254">
    <property type="entry name" value="CCDC113/CCDC96_CC"/>
</dbReference>
<name>A0AAW2HXE7_9NEOP</name>
<evidence type="ECO:0000256" key="5">
    <source>
        <dbReference type="ARBA" id="ARBA00044506"/>
    </source>
</evidence>
<evidence type="ECO:0000256" key="1">
    <source>
        <dbReference type="ARBA" id="ARBA00004138"/>
    </source>
</evidence>
<sequence>MGPKKGIKTSKWQPLPDNASTLQVPVVYGFDDYSMKPEDLPRNELENCIKFIEQSNKTLEVENVVIERYLDRMDPGILTRPEGYAEGMAQKLDKVRASSVLLVSGSSSINKGDDSNLTQKLRKSTSQSTVANKMQMMILAEKAPKVQLSHKIEIVNREIEELRGFLDKIRSKNRKDHYIYKCRHEELTTRLQEIVEFQDYFEKKFLAEAIDPLTGKLPGEKFMRYLENKATAEEKEIDKMRMKTSSTKNQLKRIQQQLAQKKELGEVLHAVDFEQLKIENRECQDKLDEKITHLLEMKKIHGRCGTVLNFSIKKLQEQVARLNSLQKSIEVKQKLIDQLQQDEDKVNKEVNTAQRHIAKIKGLMSSYSVPDAFDYIVLKAELYEYTKDIKTYDRKLKLRDLEIAGQAAKLRAKIDPGLQLVRAKSSKKLHSN</sequence>
<reference evidence="9" key="1">
    <citation type="journal article" date="2024" name="Gigascience">
        <title>Chromosome-level genome of the poultry shaft louse Menopon gallinae provides insight into the host-switching and adaptive evolution of parasitic lice.</title>
        <authorList>
            <person name="Xu Y."/>
            <person name="Ma L."/>
            <person name="Liu S."/>
            <person name="Liang Y."/>
            <person name="Liu Q."/>
            <person name="He Z."/>
            <person name="Tian L."/>
            <person name="Duan Y."/>
            <person name="Cai W."/>
            <person name="Li H."/>
            <person name="Song F."/>
        </authorList>
    </citation>
    <scope>NUCLEOTIDE SEQUENCE</scope>
    <source>
        <strain evidence="9">Cailab_2023a</strain>
    </source>
</reference>
<evidence type="ECO:0000256" key="4">
    <source>
        <dbReference type="ARBA" id="ARBA00023273"/>
    </source>
</evidence>
<evidence type="ECO:0000256" key="3">
    <source>
        <dbReference type="ARBA" id="ARBA00023054"/>
    </source>
</evidence>
<comment type="caution">
    <text evidence="9">The sequence shown here is derived from an EMBL/GenBank/DDBJ whole genome shotgun (WGS) entry which is preliminary data.</text>
</comment>
<feature type="coiled-coil region" evidence="7">
    <location>
        <begin position="312"/>
        <end position="356"/>
    </location>
</feature>
<keyword evidence="2" id="KW-0970">Cilium biogenesis/degradation</keyword>